<dbReference type="RefSeq" id="WP_094796533.1">
    <property type="nucleotide sequence ID" value="NZ_NEVK01000004.1"/>
</dbReference>
<organism evidence="3 4">
    <name type="scientific">Bordetella genomosp. 7</name>
    <dbReference type="NCBI Taxonomy" id="1416805"/>
    <lineage>
        <taxon>Bacteria</taxon>
        <taxon>Pseudomonadati</taxon>
        <taxon>Pseudomonadota</taxon>
        <taxon>Betaproteobacteria</taxon>
        <taxon>Burkholderiales</taxon>
        <taxon>Alcaligenaceae</taxon>
        <taxon>Bordetella</taxon>
    </lineage>
</organism>
<dbReference type="CDD" id="cd03789">
    <property type="entry name" value="GT9_LPS_heptosyltransferase"/>
    <property type="match status" value="1"/>
</dbReference>
<dbReference type="PANTHER" id="PTHR30160:SF1">
    <property type="entry name" value="LIPOPOLYSACCHARIDE 1,2-N-ACETYLGLUCOSAMINETRANSFERASE-RELATED"/>
    <property type="match status" value="1"/>
</dbReference>
<sequence>MNISCTTGGATPRIAVFRALQLGDMLCAVPALRALRQAFPQAHITLVGLPNARDFVQRFDRYIDDLLEFPGTANFPEQAAREQALPQFYQRAHAMQFDVALQMHGSGKHSNDIVRCLGARHWAGFVPTQAEAVPGCRMPWPDRMPEPLRYLALLRWLGLAAWDSTLELPVSAREASAAAALLRQEGLEPRRTVVMHVGARLPSRRWPTARFAQVAGAIAARGWQIALTGTPNEAALVGAMWRECGTRAANLCGRTTLGELAALVEQCRLVICNDTGMSHVAAAMRVPSVVVASGSDVRRWAPLDGRRHSVLSANMPCRPCSYDTCPIGHPCALAISADDVLARACRHLEEPHHVAS</sequence>
<accession>A0A261RBY8</accession>
<dbReference type="GO" id="GO:0009244">
    <property type="term" value="P:lipopolysaccharide core region biosynthetic process"/>
    <property type="evidence" value="ECO:0007669"/>
    <property type="project" value="TreeGrafter"/>
</dbReference>
<reference evidence="4" key="1">
    <citation type="submission" date="2017-05" db="EMBL/GenBank/DDBJ databases">
        <title>Complete and WGS of Bordetella genogroups.</title>
        <authorList>
            <person name="Spilker T."/>
            <person name="Lipuma J."/>
        </authorList>
    </citation>
    <scope>NUCLEOTIDE SEQUENCE [LARGE SCALE GENOMIC DNA]</scope>
    <source>
        <strain evidence="4">AU18089</strain>
    </source>
</reference>
<dbReference type="AlphaFoldDB" id="A0A261RBY8"/>
<dbReference type="InterPro" id="IPR002201">
    <property type="entry name" value="Glyco_trans_9"/>
</dbReference>
<comment type="caution">
    <text evidence="3">The sequence shown here is derived from an EMBL/GenBank/DDBJ whole genome shotgun (WGS) entry which is preliminary data.</text>
</comment>
<protein>
    <submittedName>
        <fullName evidence="3">LPS biosynthesis glycosyltransferase</fullName>
    </submittedName>
</protein>
<dbReference type="Gene3D" id="3.40.50.2000">
    <property type="entry name" value="Glycogen Phosphorylase B"/>
    <property type="match status" value="2"/>
</dbReference>
<dbReference type="Pfam" id="PF01075">
    <property type="entry name" value="Glyco_transf_9"/>
    <property type="match status" value="1"/>
</dbReference>
<dbReference type="Proteomes" id="UP000216947">
    <property type="component" value="Unassembled WGS sequence"/>
</dbReference>
<proteinExistence type="predicted"/>
<evidence type="ECO:0000313" key="4">
    <source>
        <dbReference type="Proteomes" id="UP000216947"/>
    </source>
</evidence>
<evidence type="ECO:0000256" key="2">
    <source>
        <dbReference type="ARBA" id="ARBA00022679"/>
    </source>
</evidence>
<keyword evidence="2 3" id="KW-0808">Transferase</keyword>
<dbReference type="SUPFAM" id="SSF53756">
    <property type="entry name" value="UDP-Glycosyltransferase/glycogen phosphorylase"/>
    <property type="match status" value="1"/>
</dbReference>
<dbReference type="PANTHER" id="PTHR30160">
    <property type="entry name" value="TETRAACYLDISACCHARIDE 4'-KINASE-RELATED"/>
    <property type="match status" value="1"/>
</dbReference>
<evidence type="ECO:0000313" key="3">
    <source>
        <dbReference type="EMBL" id="OZI22519.1"/>
    </source>
</evidence>
<dbReference type="GO" id="GO:0005829">
    <property type="term" value="C:cytosol"/>
    <property type="evidence" value="ECO:0007669"/>
    <property type="project" value="TreeGrafter"/>
</dbReference>
<gene>
    <name evidence="3" type="ORF">CAL19_08290</name>
</gene>
<name>A0A261RBY8_9BORD</name>
<evidence type="ECO:0000256" key="1">
    <source>
        <dbReference type="ARBA" id="ARBA00022676"/>
    </source>
</evidence>
<dbReference type="InterPro" id="IPR051199">
    <property type="entry name" value="LPS_LOS_Heptosyltrfase"/>
</dbReference>
<keyword evidence="4" id="KW-1185">Reference proteome</keyword>
<dbReference type="GO" id="GO:0008713">
    <property type="term" value="F:ADP-heptose-lipopolysaccharide heptosyltransferase activity"/>
    <property type="evidence" value="ECO:0007669"/>
    <property type="project" value="TreeGrafter"/>
</dbReference>
<dbReference type="EMBL" id="NEVK01000004">
    <property type="protein sequence ID" value="OZI22519.1"/>
    <property type="molecule type" value="Genomic_DNA"/>
</dbReference>
<keyword evidence="1" id="KW-0328">Glycosyltransferase</keyword>